<keyword evidence="2" id="KW-1185">Reference proteome</keyword>
<dbReference type="Proteomes" id="UP000828390">
    <property type="component" value="Unassembled WGS sequence"/>
</dbReference>
<dbReference type="AlphaFoldDB" id="A0A9D3YCB9"/>
<protein>
    <submittedName>
        <fullName evidence="1">Uncharacterized protein</fullName>
    </submittedName>
</protein>
<evidence type="ECO:0000313" key="2">
    <source>
        <dbReference type="Proteomes" id="UP000828390"/>
    </source>
</evidence>
<dbReference type="EMBL" id="JAIWYP010000016">
    <property type="protein sequence ID" value="KAH3695835.1"/>
    <property type="molecule type" value="Genomic_DNA"/>
</dbReference>
<accession>A0A9D3YCB9</accession>
<reference evidence="1" key="2">
    <citation type="submission" date="2020-11" db="EMBL/GenBank/DDBJ databases">
        <authorList>
            <person name="McCartney M.A."/>
            <person name="Auch B."/>
            <person name="Kono T."/>
            <person name="Mallez S."/>
            <person name="Becker A."/>
            <person name="Gohl D.M."/>
            <person name="Silverstein K.A.T."/>
            <person name="Koren S."/>
            <person name="Bechman K.B."/>
            <person name="Herman A."/>
            <person name="Abrahante J.E."/>
            <person name="Garbe J."/>
        </authorList>
    </citation>
    <scope>NUCLEOTIDE SEQUENCE</scope>
    <source>
        <strain evidence="1">Duluth1</strain>
        <tissue evidence="1">Whole animal</tissue>
    </source>
</reference>
<evidence type="ECO:0000313" key="1">
    <source>
        <dbReference type="EMBL" id="KAH3695835.1"/>
    </source>
</evidence>
<comment type="caution">
    <text evidence="1">The sequence shown here is derived from an EMBL/GenBank/DDBJ whole genome shotgun (WGS) entry which is preliminary data.</text>
</comment>
<name>A0A9D3YCB9_DREPO</name>
<sequence>MLQQVKEIRSNMSQQVECSRSDGTGAGVIAQVMVIAVRNNLLQQRCNLLQQAIEVGRNILRQNVIIVNMAGRRNMLQQVMTIKGNLLQLHVAIGDVKHGGTGDGTSDCSNKLEMARQRPTRRPRVVEIDGIVIRDVQYQFEFQCSCAYSVGGESGQDGRKDRRRR</sequence>
<gene>
    <name evidence="1" type="ORF">DPMN_083293</name>
</gene>
<reference evidence="1" key="1">
    <citation type="journal article" date="2019" name="bioRxiv">
        <title>The Genome of the Zebra Mussel, Dreissena polymorpha: A Resource for Invasive Species Research.</title>
        <authorList>
            <person name="McCartney M.A."/>
            <person name="Auch B."/>
            <person name="Kono T."/>
            <person name="Mallez S."/>
            <person name="Zhang Y."/>
            <person name="Obille A."/>
            <person name="Becker A."/>
            <person name="Abrahante J.E."/>
            <person name="Garbe J."/>
            <person name="Badalamenti J.P."/>
            <person name="Herman A."/>
            <person name="Mangelson H."/>
            <person name="Liachko I."/>
            <person name="Sullivan S."/>
            <person name="Sone E.D."/>
            <person name="Koren S."/>
            <person name="Silverstein K.A.T."/>
            <person name="Beckman K.B."/>
            <person name="Gohl D.M."/>
        </authorList>
    </citation>
    <scope>NUCLEOTIDE SEQUENCE</scope>
    <source>
        <strain evidence="1">Duluth1</strain>
        <tissue evidence="1">Whole animal</tissue>
    </source>
</reference>
<proteinExistence type="predicted"/>
<organism evidence="1 2">
    <name type="scientific">Dreissena polymorpha</name>
    <name type="common">Zebra mussel</name>
    <name type="synonym">Mytilus polymorpha</name>
    <dbReference type="NCBI Taxonomy" id="45954"/>
    <lineage>
        <taxon>Eukaryota</taxon>
        <taxon>Metazoa</taxon>
        <taxon>Spiralia</taxon>
        <taxon>Lophotrochozoa</taxon>
        <taxon>Mollusca</taxon>
        <taxon>Bivalvia</taxon>
        <taxon>Autobranchia</taxon>
        <taxon>Heteroconchia</taxon>
        <taxon>Euheterodonta</taxon>
        <taxon>Imparidentia</taxon>
        <taxon>Neoheterodontei</taxon>
        <taxon>Myida</taxon>
        <taxon>Dreissenoidea</taxon>
        <taxon>Dreissenidae</taxon>
        <taxon>Dreissena</taxon>
    </lineage>
</organism>